<gene>
    <name evidence="1" type="ORF">ES332_D01G153400v1</name>
</gene>
<dbReference type="AlphaFoldDB" id="A0A5D2M9K1"/>
<organism evidence="1 2">
    <name type="scientific">Gossypium tomentosum</name>
    <name type="common">Hawaiian cotton</name>
    <name type="synonym">Gossypium sandvicense</name>
    <dbReference type="NCBI Taxonomy" id="34277"/>
    <lineage>
        <taxon>Eukaryota</taxon>
        <taxon>Viridiplantae</taxon>
        <taxon>Streptophyta</taxon>
        <taxon>Embryophyta</taxon>
        <taxon>Tracheophyta</taxon>
        <taxon>Spermatophyta</taxon>
        <taxon>Magnoliopsida</taxon>
        <taxon>eudicotyledons</taxon>
        <taxon>Gunneridae</taxon>
        <taxon>Pentapetalae</taxon>
        <taxon>rosids</taxon>
        <taxon>malvids</taxon>
        <taxon>Malvales</taxon>
        <taxon>Malvaceae</taxon>
        <taxon>Malvoideae</taxon>
        <taxon>Gossypium</taxon>
    </lineage>
</organism>
<accession>A0A5D2M9K1</accession>
<evidence type="ECO:0000313" key="1">
    <source>
        <dbReference type="EMBL" id="TYH87945.1"/>
    </source>
</evidence>
<evidence type="ECO:0000313" key="2">
    <source>
        <dbReference type="Proteomes" id="UP000322667"/>
    </source>
</evidence>
<protein>
    <submittedName>
        <fullName evidence="1">Uncharacterized protein</fullName>
    </submittedName>
</protein>
<dbReference type="Proteomes" id="UP000322667">
    <property type="component" value="Chromosome D01"/>
</dbReference>
<keyword evidence="2" id="KW-1185">Reference proteome</keyword>
<reference evidence="1 2" key="1">
    <citation type="submission" date="2019-07" db="EMBL/GenBank/DDBJ databases">
        <title>WGS assembly of Gossypium tomentosum.</title>
        <authorList>
            <person name="Chen Z.J."/>
            <person name="Sreedasyam A."/>
            <person name="Ando A."/>
            <person name="Song Q."/>
            <person name="De L."/>
            <person name="Hulse-Kemp A."/>
            <person name="Ding M."/>
            <person name="Ye W."/>
            <person name="Kirkbride R."/>
            <person name="Jenkins J."/>
            <person name="Plott C."/>
            <person name="Lovell J."/>
            <person name="Lin Y.-M."/>
            <person name="Vaughn R."/>
            <person name="Liu B."/>
            <person name="Li W."/>
            <person name="Simpson S."/>
            <person name="Scheffler B."/>
            <person name="Saski C."/>
            <person name="Grover C."/>
            <person name="Hu G."/>
            <person name="Conover J."/>
            <person name="Carlson J."/>
            <person name="Shu S."/>
            <person name="Boston L."/>
            <person name="Williams M."/>
            <person name="Peterson D."/>
            <person name="Mcgee K."/>
            <person name="Jones D."/>
            <person name="Wendel J."/>
            <person name="Stelly D."/>
            <person name="Grimwood J."/>
            <person name="Schmutz J."/>
        </authorList>
    </citation>
    <scope>NUCLEOTIDE SEQUENCE [LARGE SCALE GENOMIC DNA]</scope>
    <source>
        <strain evidence="1">7179.01</strain>
    </source>
</reference>
<sequence length="53" mass="6358">MKAIQEDYELRKSVFFTKETERILKIDPRTKECNSMHVTGRIYVRKGSLIWVL</sequence>
<dbReference type="EMBL" id="CM017623">
    <property type="protein sequence ID" value="TYH87945.1"/>
    <property type="molecule type" value="Genomic_DNA"/>
</dbReference>
<name>A0A5D2M9K1_GOSTO</name>
<proteinExistence type="predicted"/>